<reference evidence="1" key="1">
    <citation type="submission" date="2021-06" db="EMBL/GenBank/DDBJ databases">
        <authorList>
            <person name="Kallberg Y."/>
            <person name="Tangrot J."/>
            <person name="Rosling A."/>
        </authorList>
    </citation>
    <scope>NUCLEOTIDE SEQUENCE</scope>
    <source>
        <strain evidence="1">MA461A</strain>
    </source>
</reference>
<proteinExistence type="predicted"/>
<comment type="caution">
    <text evidence="1">The sequence shown here is derived from an EMBL/GenBank/DDBJ whole genome shotgun (WGS) entry which is preliminary data.</text>
</comment>
<evidence type="ECO:0000313" key="1">
    <source>
        <dbReference type="EMBL" id="CAG8753646.1"/>
    </source>
</evidence>
<gene>
    <name evidence="1" type="ORF">RPERSI_LOCUS14454</name>
</gene>
<keyword evidence="2" id="KW-1185">Reference proteome</keyword>
<dbReference type="EMBL" id="CAJVQC010033310">
    <property type="protein sequence ID" value="CAG8753646.1"/>
    <property type="molecule type" value="Genomic_DNA"/>
</dbReference>
<sequence length="192" mass="21986">SRGPWTRKTATLVLQLLRECIAKYVEFTAIFPTKKLRDDIFTELSDTIQDCLKTEHKPSEITRKLRSCSLMKFTSFLPFVDFGNYIPQYMTILDIEKYDDTIELEMPEEKEKKLFEVPVFHNNTYTMDPGVAVVSLTQVDKTYFQDAGFTCGTASEYQGATFGRATVAMYGKGSRSCYELNKGHFFSGLIQI</sequence>
<evidence type="ECO:0000313" key="2">
    <source>
        <dbReference type="Proteomes" id="UP000789920"/>
    </source>
</evidence>
<protein>
    <submittedName>
        <fullName evidence="1">16213_t:CDS:1</fullName>
    </submittedName>
</protein>
<accession>A0ACA9QLG1</accession>
<feature type="non-terminal residue" evidence="1">
    <location>
        <position position="1"/>
    </location>
</feature>
<dbReference type="Proteomes" id="UP000789920">
    <property type="component" value="Unassembled WGS sequence"/>
</dbReference>
<organism evidence="1 2">
    <name type="scientific">Racocetra persica</name>
    <dbReference type="NCBI Taxonomy" id="160502"/>
    <lineage>
        <taxon>Eukaryota</taxon>
        <taxon>Fungi</taxon>
        <taxon>Fungi incertae sedis</taxon>
        <taxon>Mucoromycota</taxon>
        <taxon>Glomeromycotina</taxon>
        <taxon>Glomeromycetes</taxon>
        <taxon>Diversisporales</taxon>
        <taxon>Gigasporaceae</taxon>
        <taxon>Racocetra</taxon>
    </lineage>
</organism>
<name>A0ACA9QLG1_9GLOM</name>